<sequence>MISALVVFAAMAIAFVAGTAVGNDNEPEAQADGRHGGRDVSGAASGGDSEEQATLTTPPCERPPAEADAFFNGFSEDTHWEGVGTMRAPTSPDHGPGKTEDSGYRHCYANTPEGAVIAATNFIAMTDDPEALPEMLPDMLADGPRKDSALAEFEEEGPHAPEEYGGYIAGVKMLAYGHDRADMEVALVIEEQSRGMASIRVNLRWERGDWKVAFNDQGDLFEASLITSLDGYTLAG</sequence>
<accession>A0ABP5DT77</accession>
<feature type="region of interest" description="Disordered" evidence="1">
    <location>
        <begin position="23"/>
        <end position="68"/>
    </location>
</feature>
<organism evidence="4 5">
    <name type="scientific">Nocardiopsis rhodophaea</name>
    <dbReference type="NCBI Taxonomy" id="280238"/>
    <lineage>
        <taxon>Bacteria</taxon>
        <taxon>Bacillati</taxon>
        <taxon>Actinomycetota</taxon>
        <taxon>Actinomycetes</taxon>
        <taxon>Streptosporangiales</taxon>
        <taxon>Nocardiopsidaceae</taxon>
        <taxon>Nocardiopsis</taxon>
    </lineage>
</organism>
<reference evidence="5" key="1">
    <citation type="journal article" date="2019" name="Int. J. Syst. Evol. Microbiol.">
        <title>The Global Catalogue of Microorganisms (GCM) 10K type strain sequencing project: providing services to taxonomists for standard genome sequencing and annotation.</title>
        <authorList>
            <consortium name="The Broad Institute Genomics Platform"/>
            <consortium name="The Broad Institute Genome Sequencing Center for Infectious Disease"/>
            <person name="Wu L."/>
            <person name="Ma J."/>
        </authorList>
    </citation>
    <scope>NUCLEOTIDE SEQUENCE [LARGE SCALE GENOMIC DNA]</scope>
    <source>
        <strain evidence="5">JCM 15313</strain>
    </source>
</reference>
<evidence type="ECO:0000259" key="3">
    <source>
        <dbReference type="Pfam" id="PF26526"/>
    </source>
</evidence>
<protein>
    <recommendedName>
        <fullName evidence="3">DUF8175 domain-containing protein</fullName>
    </recommendedName>
</protein>
<feature type="chain" id="PRO_5046026297" description="DUF8175 domain-containing protein" evidence="2">
    <location>
        <begin position="20"/>
        <end position="236"/>
    </location>
</feature>
<feature type="domain" description="DUF8175" evidence="3">
    <location>
        <begin position="56"/>
        <end position="233"/>
    </location>
</feature>
<keyword evidence="5" id="KW-1185">Reference proteome</keyword>
<dbReference type="Pfam" id="PF26526">
    <property type="entry name" value="DUF8175"/>
    <property type="match status" value="1"/>
</dbReference>
<name>A0ABP5DT77_9ACTN</name>
<dbReference type="Proteomes" id="UP001501585">
    <property type="component" value="Unassembled WGS sequence"/>
</dbReference>
<proteinExistence type="predicted"/>
<dbReference type="EMBL" id="BAAAPC010000002">
    <property type="protein sequence ID" value="GAA1983698.1"/>
    <property type="molecule type" value="Genomic_DNA"/>
</dbReference>
<dbReference type="InterPro" id="IPR058488">
    <property type="entry name" value="DUF8175"/>
</dbReference>
<gene>
    <name evidence="4" type="ORF">GCM10009799_06340</name>
</gene>
<evidence type="ECO:0000256" key="2">
    <source>
        <dbReference type="SAM" id="SignalP"/>
    </source>
</evidence>
<feature type="signal peptide" evidence="2">
    <location>
        <begin position="1"/>
        <end position="19"/>
    </location>
</feature>
<evidence type="ECO:0000313" key="5">
    <source>
        <dbReference type="Proteomes" id="UP001501585"/>
    </source>
</evidence>
<comment type="caution">
    <text evidence="4">The sequence shown here is derived from an EMBL/GenBank/DDBJ whole genome shotgun (WGS) entry which is preliminary data.</text>
</comment>
<evidence type="ECO:0000256" key="1">
    <source>
        <dbReference type="SAM" id="MobiDB-lite"/>
    </source>
</evidence>
<keyword evidence="2" id="KW-0732">Signal</keyword>
<evidence type="ECO:0000313" key="4">
    <source>
        <dbReference type="EMBL" id="GAA1983698.1"/>
    </source>
</evidence>